<dbReference type="Proteomes" id="UP000759131">
    <property type="component" value="Unassembled WGS sequence"/>
</dbReference>
<reference evidence="3" key="1">
    <citation type="submission" date="2020-11" db="EMBL/GenBank/DDBJ databases">
        <authorList>
            <person name="Tran Van P."/>
        </authorList>
    </citation>
    <scope>NUCLEOTIDE SEQUENCE</scope>
</reference>
<dbReference type="OrthoDB" id="10253736at2759"/>
<dbReference type="PRINTS" id="PR00081">
    <property type="entry name" value="GDHRDH"/>
</dbReference>
<dbReference type="EMBL" id="CAJPIZ010011402">
    <property type="protein sequence ID" value="CAG2113128.1"/>
    <property type="molecule type" value="Genomic_DNA"/>
</dbReference>
<keyword evidence="2" id="KW-0560">Oxidoreductase</keyword>
<dbReference type="EMBL" id="OC865977">
    <property type="protein sequence ID" value="CAD7632698.1"/>
    <property type="molecule type" value="Genomic_DNA"/>
</dbReference>
<dbReference type="InterPro" id="IPR020904">
    <property type="entry name" value="Sc_DH/Rdtase_CS"/>
</dbReference>
<dbReference type="InterPro" id="IPR002347">
    <property type="entry name" value="SDR_fam"/>
</dbReference>
<dbReference type="SUPFAM" id="SSF51735">
    <property type="entry name" value="NAD(P)-binding Rossmann-fold domains"/>
    <property type="match status" value="1"/>
</dbReference>
<name>A0A7R9L0C3_9ACAR</name>
<proteinExistence type="inferred from homology"/>
<evidence type="ECO:0000256" key="2">
    <source>
        <dbReference type="ARBA" id="ARBA00023002"/>
    </source>
</evidence>
<sequence>MMTSTRNGPDKGYGHLVSVASVAGLSGSVRLADYCASKFAAVGLEEALRLELHSDGYTGIKSTVVCPYFINTGMFAGVSSSIIPIMEPTWVADEIMAAVLTNQEMLVLPKLFYTLLALKSSSMATPTLLLHIFM</sequence>
<dbReference type="PANTHER" id="PTHR24322:SF736">
    <property type="entry name" value="RETINOL DEHYDROGENASE 10"/>
    <property type="match status" value="1"/>
</dbReference>
<gene>
    <name evidence="3" type="ORF">OSB1V03_LOCUS13100</name>
</gene>
<dbReference type="AlphaFoldDB" id="A0A7R9L0C3"/>
<dbReference type="InterPro" id="IPR036291">
    <property type="entry name" value="NAD(P)-bd_dom_sf"/>
</dbReference>
<evidence type="ECO:0000313" key="4">
    <source>
        <dbReference type="Proteomes" id="UP000759131"/>
    </source>
</evidence>
<dbReference type="Pfam" id="PF00106">
    <property type="entry name" value="adh_short"/>
    <property type="match status" value="1"/>
</dbReference>
<dbReference type="PROSITE" id="PS00061">
    <property type="entry name" value="ADH_SHORT"/>
    <property type="match status" value="1"/>
</dbReference>
<keyword evidence="4" id="KW-1185">Reference proteome</keyword>
<protein>
    <submittedName>
        <fullName evidence="3">Uncharacterized protein</fullName>
    </submittedName>
</protein>
<evidence type="ECO:0000313" key="3">
    <source>
        <dbReference type="EMBL" id="CAD7632698.1"/>
    </source>
</evidence>
<dbReference type="GO" id="GO:0016616">
    <property type="term" value="F:oxidoreductase activity, acting on the CH-OH group of donors, NAD or NADP as acceptor"/>
    <property type="evidence" value="ECO:0007669"/>
    <property type="project" value="TreeGrafter"/>
</dbReference>
<organism evidence="3">
    <name type="scientific">Medioppia subpectinata</name>
    <dbReference type="NCBI Taxonomy" id="1979941"/>
    <lineage>
        <taxon>Eukaryota</taxon>
        <taxon>Metazoa</taxon>
        <taxon>Ecdysozoa</taxon>
        <taxon>Arthropoda</taxon>
        <taxon>Chelicerata</taxon>
        <taxon>Arachnida</taxon>
        <taxon>Acari</taxon>
        <taxon>Acariformes</taxon>
        <taxon>Sarcoptiformes</taxon>
        <taxon>Oribatida</taxon>
        <taxon>Brachypylina</taxon>
        <taxon>Oppioidea</taxon>
        <taxon>Oppiidae</taxon>
        <taxon>Medioppia</taxon>
    </lineage>
</organism>
<dbReference type="GO" id="GO:0005811">
    <property type="term" value="C:lipid droplet"/>
    <property type="evidence" value="ECO:0007669"/>
    <property type="project" value="TreeGrafter"/>
</dbReference>
<dbReference type="PANTHER" id="PTHR24322">
    <property type="entry name" value="PKSB"/>
    <property type="match status" value="1"/>
</dbReference>
<accession>A0A7R9L0C3</accession>
<evidence type="ECO:0000256" key="1">
    <source>
        <dbReference type="ARBA" id="ARBA00006484"/>
    </source>
</evidence>
<dbReference type="Gene3D" id="3.40.50.720">
    <property type="entry name" value="NAD(P)-binding Rossmann-like Domain"/>
    <property type="match status" value="1"/>
</dbReference>
<comment type="similarity">
    <text evidence="1">Belongs to the short-chain dehydrogenases/reductases (SDR) family.</text>
</comment>